<dbReference type="SUPFAM" id="SSF53756">
    <property type="entry name" value="UDP-Glycosyltransferase/glycogen phosphorylase"/>
    <property type="match status" value="1"/>
</dbReference>
<dbReference type="RefSeq" id="WP_074108552.1">
    <property type="nucleotide sequence ID" value="NZ_LVWI01000060.1"/>
</dbReference>
<organism evidence="3 4">
    <name type="scientific">Paenibacillus helianthi</name>
    <dbReference type="NCBI Taxonomy" id="1349432"/>
    <lineage>
        <taxon>Bacteria</taxon>
        <taxon>Bacillati</taxon>
        <taxon>Bacillota</taxon>
        <taxon>Bacilli</taxon>
        <taxon>Bacillales</taxon>
        <taxon>Paenibacillaceae</taxon>
        <taxon>Paenibacillus</taxon>
    </lineage>
</organism>
<dbReference type="PANTHER" id="PTHR45947:SF3">
    <property type="entry name" value="SULFOQUINOVOSYL TRANSFERASE SQD2"/>
    <property type="match status" value="1"/>
</dbReference>
<dbReference type="EMBL" id="LVWI01000060">
    <property type="protein sequence ID" value="OKP83356.1"/>
    <property type="molecule type" value="Genomic_DNA"/>
</dbReference>
<name>A0ABX3EJ60_9BACL</name>
<feature type="domain" description="Glycosyl transferase family 1" evidence="2">
    <location>
        <begin position="198"/>
        <end position="369"/>
    </location>
</feature>
<dbReference type="Pfam" id="PF00534">
    <property type="entry name" value="Glycos_transf_1"/>
    <property type="match status" value="1"/>
</dbReference>
<gene>
    <name evidence="3" type="ORF">A3844_22200</name>
</gene>
<dbReference type="PANTHER" id="PTHR45947">
    <property type="entry name" value="SULFOQUINOVOSYL TRANSFERASE SQD2"/>
    <property type="match status" value="1"/>
</dbReference>
<dbReference type="InterPro" id="IPR050194">
    <property type="entry name" value="Glycosyltransferase_grp1"/>
</dbReference>
<protein>
    <recommendedName>
        <fullName evidence="2">Glycosyl transferase family 1 domain-containing protein</fullName>
    </recommendedName>
</protein>
<reference evidence="3 4" key="1">
    <citation type="submission" date="2016-03" db="EMBL/GenBank/DDBJ databases">
        <authorList>
            <person name="Sant'Anna F.H."/>
            <person name="Ambrosini A."/>
            <person name="Souza R."/>
            <person name="Bach E."/>
            <person name="Fernandes G."/>
            <person name="Balsanelli E."/>
            <person name="Baura V.A."/>
            <person name="Souza E.M."/>
            <person name="Passaglia L."/>
        </authorList>
    </citation>
    <scope>NUCLEOTIDE SEQUENCE [LARGE SCALE GENOMIC DNA]</scope>
    <source>
        <strain evidence="3 4">P26E</strain>
    </source>
</reference>
<feature type="region of interest" description="Disordered" evidence="1">
    <location>
        <begin position="401"/>
        <end position="507"/>
    </location>
</feature>
<evidence type="ECO:0000313" key="3">
    <source>
        <dbReference type="EMBL" id="OKP83356.1"/>
    </source>
</evidence>
<accession>A0ABX3EJ60</accession>
<dbReference type="Proteomes" id="UP000186058">
    <property type="component" value="Unassembled WGS sequence"/>
</dbReference>
<sequence>MADKATIVLFSHVSNTRSITGAEKLLLFFSRELLPYFNCILVAPQEGKLTRQARKNGLNVQLLPIPLVYGIYTPYAGLEADIRKFQESREYGELLDWLTGLRPALIISSTCVHALPAMAAKSLGIPVVWKITETITDNEFTPISTGLIHMNSDEILAISHTAVACFPEDIREGKVTQLPPSWNEAEMMFEAWSKLRGERRRELRIAPAEPLLGYISSFINKEKGLEHFIKMAVLVSGQHPEAKFIVVGTPGDKSYYERCVRKVKLEGLTSKFKFIGYEESLPDIYCAMDILVVPSLIREGFGMTALEGMAFGKPVVAYASGGLYEILHAAGCEGLLAPVGDIDVLAQRVNLLLAEPGLAAVIGSQARERVDAVYGPAAYRARLLGLAERWHLRYCSALPDPASAPEPPAAEASDSGEPAPPPPQPQPPPEPPQPEPRRRGPGSRAARLRRGKLRRGRLRRAKTRARSRKRPGRKRRTAASARRRGSGGKHRRAGHARRRAKRRRKAA</sequence>
<comment type="caution">
    <text evidence="3">The sequence shown here is derived from an EMBL/GenBank/DDBJ whole genome shotgun (WGS) entry which is preliminary data.</text>
</comment>
<evidence type="ECO:0000256" key="1">
    <source>
        <dbReference type="SAM" id="MobiDB-lite"/>
    </source>
</evidence>
<dbReference type="CDD" id="cd03801">
    <property type="entry name" value="GT4_PimA-like"/>
    <property type="match status" value="1"/>
</dbReference>
<feature type="compositionally biased region" description="Basic residues" evidence="1">
    <location>
        <begin position="446"/>
        <end position="507"/>
    </location>
</feature>
<dbReference type="Gene3D" id="3.40.50.2000">
    <property type="entry name" value="Glycogen Phosphorylase B"/>
    <property type="match status" value="2"/>
</dbReference>
<evidence type="ECO:0000259" key="2">
    <source>
        <dbReference type="Pfam" id="PF00534"/>
    </source>
</evidence>
<dbReference type="InterPro" id="IPR001296">
    <property type="entry name" value="Glyco_trans_1"/>
</dbReference>
<feature type="compositionally biased region" description="Pro residues" evidence="1">
    <location>
        <begin position="418"/>
        <end position="434"/>
    </location>
</feature>
<evidence type="ECO:0000313" key="4">
    <source>
        <dbReference type="Proteomes" id="UP000186058"/>
    </source>
</evidence>
<keyword evidence="4" id="KW-1185">Reference proteome</keyword>
<proteinExistence type="predicted"/>